<accession>A0A6A7RQV7</accession>
<reference evidence="2 3" key="1">
    <citation type="submission" date="2017-09" db="EMBL/GenBank/DDBJ databases">
        <title>Metagenomic Analysis Reveals Denitrifying Candidatus Accumulibacter and Flanking Population as a Source of N2O.</title>
        <authorList>
            <person name="Gao H."/>
            <person name="Mao Y."/>
            <person name="Zhao X."/>
            <person name="Liu W.-T."/>
            <person name="Zhang T."/>
            <person name="Wells G."/>
        </authorList>
    </citation>
    <scope>NUCLEOTIDE SEQUENCE [LARGE SCALE GENOMIC DNA]</scope>
    <source>
        <strain evidence="2">CANDO_2_IC</strain>
    </source>
</reference>
<dbReference type="GO" id="GO:0004540">
    <property type="term" value="F:RNA nuclease activity"/>
    <property type="evidence" value="ECO:0007669"/>
    <property type="project" value="InterPro"/>
</dbReference>
<dbReference type="AlphaFoldDB" id="A0A6A7RQV7"/>
<dbReference type="Pfam" id="PF01936">
    <property type="entry name" value="NYN"/>
    <property type="match status" value="1"/>
</dbReference>
<evidence type="ECO:0000259" key="1">
    <source>
        <dbReference type="Pfam" id="PF01936"/>
    </source>
</evidence>
<evidence type="ECO:0000313" key="2">
    <source>
        <dbReference type="EMBL" id="MQM29312.1"/>
    </source>
</evidence>
<sequence length="238" mass="25445">MPRTLLFIDADNQPHTLANPTARLLKTLARDNVRAVVAGNGVGDRVQNWEHALRESIPDVDVCCYVAPARKQAADVRLMFELGSFFHDEPDPATLILVLSRDDLLLAAIECLVERGHSAMIAVGASSHSHTMVTDLPVVVLPMSHQVPVDVVQAAPPVDASPPPAPGNGTKIDPQIVAAAISKIRQSLNQNKQGGYAASAVGQVLAQLGHDKATRSLIVRSIQNLKESGVGSEKRLIF</sequence>
<name>A0A6A7RQV7_9PROT</name>
<proteinExistence type="predicted"/>
<dbReference type="InterPro" id="IPR021139">
    <property type="entry name" value="NYN"/>
</dbReference>
<organism evidence="2 3">
    <name type="scientific">Candidatus Accumulibacter phosphatis</name>
    <dbReference type="NCBI Taxonomy" id="327160"/>
    <lineage>
        <taxon>Bacteria</taxon>
        <taxon>Pseudomonadati</taxon>
        <taxon>Pseudomonadota</taxon>
        <taxon>Betaproteobacteria</taxon>
        <taxon>Candidatus Accumulibacter</taxon>
    </lineage>
</organism>
<dbReference type="Proteomes" id="UP000342300">
    <property type="component" value="Unassembled WGS sequence"/>
</dbReference>
<feature type="domain" description="NYN" evidence="1">
    <location>
        <begin position="3"/>
        <end position="120"/>
    </location>
</feature>
<evidence type="ECO:0000313" key="3">
    <source>
        <dbReference type="Proteomes" id="UP000342300"/>
    </source>
</evidence>
<gene>
    <name evidence="2" type="ORF">CRU78_01690</name>
</gene>
<dbReference type="EMBL" id="PDHS01000035">
    <property type="protein sequence ID" value="MQM29312.1"/>
    <property type="molecule type" value="Genomic_DNA"/>
</dbReference>
<protein>
    <recommendedName>
        <fullName evidence="1">NYN domain-containing protein</fullName>
    </recommendedName>
</protein>
<comment type="caution">
    <text evidence="2">The sequence shown here is derived from an EMBL/GenBank/DDBJ whole genome shotgun (WGS) entry which is preliminary data.</text>
</comment>